<keyword evidence="1 10" id="KW-0245">EGF-like domain</keyword>
<feature type="transmembrane region" description="Helical" evidence="14">
    <location>
        <begin position="33"/>
        <end position="53"/>
    </location>
</feature>
<feature type="domain" description="CUB" evidence="15">
    <location>
        <begin position="1553"/>
        <end position="1670"/>
    </location>
</feature>
<dbReference type="CDD" id="cd00054">
    <property type="entry name" value="EGF_CA"/>
    <property type="match status" value="2"/>
</dbReference>
<dbReference type="Gene3D" id="2.10.25.10">
    <property type="entry name" value="Laminin"/>
    <property type="match status" value="2"/>
</dbReference>
<dbReference type="InterPro" id="IPR018097">
    <property type="entry name" value="EGF_Ca-bd_CS"/>
</dbReference>
<comment type="caution">
    <text evidence="10">Lacks conserved residue(s) required for the propagation of feature annotation.</text>
</comment>
<dbReference type="Proteomes" id="UP001652621">
    <property type="component" value="Unplaced"/>
</dbReference>
<evidence type="ECO:0000256" key="10">
    <source>
        <dbReference type="PROSITE-ProRule" id="PRU00076"/>
    </source>
</evidence>
<dbReference type="RefSeq" id="XP_005182122.2">
    <property type="nucleotide sequence ID" value="XM_005182065.4"/>
</dbReference>
<evidence type="ECO:0000256" key="12">
    <source>
        <dbReference type="RuleBase" id="RU361183"/>
    </source>
</evidence>
<dbReference type="SMART" id="SM00181">
    <property type="entry name" value="EGF"/>
    <property type="match status" value="2"/>
</dbReference>
<dbReference type="InterPro" id="IPR000742">
    <property type="entry name" value="EGF"/>
</dbReference>
<dbReference type="SMART" id="SM00179">
    <property type="entry name" value="EGF_CA"/>
    <property type="match status" value="2"/>
</dbReference>
<feature type="domain" description="CUB" evidence="15">
    <location>
        <begin position="1279"/>
        <end position="1396"/>
    </location>
</feature>
<dbReference type="PROSITE" id="PS00010">
    <property type="entry name" value="ASX_HYDROXYL"/>
    <property type="match status" value="2"/>
</dbReference>
<dbReference type="PANTHER" id="PTHR24251:SF43">
    <property type="entry name" value="TOLLOID-LIKE PROTEIN 2"/>
    <property type="match status" value="1"/>
</dbReference>
<feature type="domain" description="CUB" evidence="15">
    <location>
        <begin position="1122"/>
        <end position="1236"/>
    </location>
</feature>
<evidence type="ECO:0000259" key="15">
    <source>
        <dbReference type="PROSITE" id="PS01180"/>
    </source>
</evidence>
<keyword evidence="2 11" id="KW-0645">Protease</keyword>
<protein>
    <recommendedName>
        <fullName evidence="12">Metalloendopeptidase</fullName>
        <ecNumber evidence="12">3.4.24.-</ecNumber>
    </recommendedName>
</protein>
<feature type="region of interest" description="Disordered" evidence="13">
    <location>
        <begin position="665"/>
        <end position="687"/>
    </location>
</feature>
<dbReference type="InterPro" id="IPR006026">
    <property type="entry name" value="Peptidase_Metallo"/>
</dbReference>
<dbReference type="InterPro" id="IPR013087">
    <property type="entry name" value="Znf_C2H2_type"/>
</dbReference>
<keyword evidence="19" id="KW-1185">Reference proteome</keyword>
<evidence type="ECO:0000256" key="9">
    <source>
        <dbReference type="PROSITE-ProRule" id="PRU00042"/>
    </source>
</evidence>
<dbReference type="OrthoDB" id="431034at2759"/>
<dbReference type="InterPro" id="IPR024079">
    <property type="entry name" value="MetalloPept_cat_dom_sf"/>
</dbReference>
<evidence type="ECO:0000256" key="6">
    <source>
        <dbReference type="ARBA" id="ARBA00022833"/>
    </source>
</evidence>
<feature type="disulfide bond" evidence="11">
    <location>
        <begin position="868"/>
        <end position="869"/>
    </location>
</feature>
<evidence type="ECO:0000256" key="5">
    <source>
        <dbReference type="ARBA" id="ARBA00022801"/>
    </source>
</evidence>
<dbReference type="STRING" id="7370.A0A1I8MRK3"/>
<dbReference type="PROSITE" id="PS01187">
    <property type="entry name" value="EGF_CA"/>
    <property type="match status" value="2"/>
</dbReference>
<dbReference type="InterPro" id="IPR009030">
    <property type="entry name" value="Growth_fac_rcpt_cys_sf"/>
</dbReference>
<dbReference type="SMART" id="SM00235">
    <property type="entry name" value="ZnMc"/>
    <property type="match status" value="1"/>
</dbReference>
<evidence type="ECO:0000256" key="7">
    <source>
        <dbReference type="ARBA" id="ARBA00023049"/>
    </source>
</evidence>
<dbReference type="SUPFAM" id="SSF49854">
    <property type="entry name" value="Spermadhesin, CUB domain"/>
    <property type="match status" value="5"/>
</dbReference>
<feature type="compositionally biased region" description="Acidic residues" evidence="13">
    <location>
        <begin position="191"/>
        <end position="200"/>
    </location>
</feature>
<keyword evidence="14" id="KW-0812">Transmembrane</keyword>
<dbReference type="InterPro" id="IPR000152">
    <property type="entry name" value="EGF-type_Asp/Asn_hydroxyl_site"/>
</dbReference>
<dbReference type="RefSeq" id="XP_005182121.2">
    <property type="nucleotide sequence ID" value="XM_005182064.4"/>
</dbReference>
<proteinExistence type="predicted"/>
<feature type="binding site" evidence="11">
    <location>
        <position position="896"/>
    </location>
    <ligand>
        <name>Zn(2+)</name>
        <dbReference type="ChEBI" id="CHEBI:29105"/>
        <note>catalytic</note>
    </ligand>
</feature>
<dbReference type="VEuPathDB" id="VectorBase:MDOA007721"/>
<dbReference type="PROSITE" id="PS50026">
    <property type="entry name" value="EGF_3"/>
    <property type="match status" value="2"/>
</dbReference>
<dbReference type="SMART" id="SM00042">
    <property type="entry name" value="CUB"/>
    <property type="match status" value="5"/>
</dbReference>
<dbReference type="Pfam" id="PF14670">
    <property type="entry name" value="FXa_inhibition"/>
    <property type="match status" value="2"/>
</dbReference>
<feature type="binding site" evidence="11">
    <location>
        <position position="900"/>
    </location>
    <ligand>
        <name>Zn(2+)</name>
        <dbReference type="ChEBI" id="CHEBI:29105"/>
        <note>catalytic</note>
    </ligand>
</feature>
<evidence type="ECO:0000256" key="2">
    <source>
        <dbReference type="ARBA" id="ARBA00022670"/>
    </source>
</evidence>
<feature type="domain" description="Peptidase M12A" evidence="18">
    <location>
        <begin position="801"/>
        <end position="1003"/>
    </location>
</feature>
<keyword evidence="6 11" id="KW-0862">Zinc</keyword>
<evidence type="ECO:0000256" key="14">
    <source>
        <dbReference type="SAM" id="Phobius"/>
    </source>
</evidence>
<keyword evidence="9" id="KW-0863">Zinc-finger</keyword>
<comment type="cofactor">
    <cofactor evidence="11 12">
        <name>Zn(2+)</name>
        <dbReference type="ChEBI" id="CHEBI:29105"/>
    </cofactor>
    <text evidence="11 12">Binds 1 zinc ion per subunit.</text>
</comment>
<feature type="disulfide bond" evidence="11">
    <location>
        <begin position="866"/>
        <end position="888"/>
    </location>
</feature>
<dbReference type="CDD" id="cd04281">
    <property type="entry name" value="ZnMc_BMP1_TLD"/>
    <property type="match status" value="1"/>
</dbReference>
<feature type="domain" description="CUB" evidence="15">
    <location>
        <begin position="1005"/>
        <end position="1121"/>
    </location>
</feature>
<evidence type="ECO:0000256" key="3">
    <source>
        <dbReference type="ARBA" id="ARBA00022723"/>
    </source>
</evidence>
<dbReference type="InterPro" id="IPR001506">
    <property type="entry name" value="Peptidase_M12A"/>
</dbReference>
<accession>A0A9J7I1R7</accession>
<evidence type="ECO:0000259" key="18">
    <source>
        <dbReference type="PROSITE" id="PS51864"/>
    </source>
</evidence>
<feature type="domain" description="C2H2-type" evidence="17">
    <location>
        <begin position="1000"/>
        <end position="1023"/>
    </location>
</feature>
<feature type="compositionally biased region" description="Low complexity" evidence="13">
    <location>
        <begin position="304"/>
        <end position="324"/>
    </location>
</feature>
<evidence type="ECO:0000256" key="13">
    <source>
        <dbReference type="SAM" id="MobiDB-lite"/>
    </source>
</evidence>
<feature type="compositionally biased region" description="Basic residues" evidence="13">
    <location>
        <begin position="665"/>
        <end position="675"/>
    </location>
</feature>
<feature type="compositionally biased region" description="Basic residues" evidence="13">
    <location>
        <begin position="228"/>
        <end position="261"/>
    </location>
</feature>
<keyword evidence="4" id="KW-0677">Repeat</keyword>
<keyword evidence="5 11" id="KW-0378">Hydrolase</keyword>
<evidence type="ECO:0000313" key="21">
    <source>
        <dbReference type="RefSeq" id="XP_005182122.2"/>
    </source>
</evidence>
<evidence type="ECO:0000256" key="1">
    <source>
        <dbReference type="ARBA" id="ARBA00022536"/>
    </source>
</evidence>
<dbReference type="PANTHER" id="PTHR24251">
    <property type="entry name" value="OVOCHYMASE-RELATED"/>
    <property type="match status" value="1"/>
</dbReference>
<feature type="region of interest" description="Disordered" evidence="13">
    <location>
        <begin position="351"/>
        <end position="371"/>
    </location>
</feature>
<feature type="compositionally biased region" description="Low complexity" evidence="13">
    <location>
        <begin position="100"/>
        <end position="118"/>
    </location>
</feature>
<dbReference type="Gene3D" id="3.40.390.10">
    <property type="entry name" value="Collagenase (Catalytic Domain)"/>
    <property type="match status" value="1"/>
</dbReference>
<dbReference type="Pfam" id="PF01400">
    <property type="entry name" value="Astacin"/>
    <property type="match status" value="1"/>
</dbReference>
<dbReference type="GeneID" id="101897629"/>
<gene>
    <name evidence="20 21" type="primary">LOC101897629</name>
</gene>
<dbReference type="PRINTS" id="PR00480">
    <property type="entry name" value="ASTACIN"/>
</dbReference>
<evidence type="ECO:0000259" key="17">
    <source>
        <dbReference type="PROSITE" id="PS50157"/>
    </source>
</evidence>
<feature type="region of interest" description="Disordered" evidence="13">
    <location>
        <begin position="700"/>
        <end position="740"/>
    </location>
</feature>
<feature type="compositionally biased region" description="Basic residues" evidence="13">
    <location>
        <begin position="705"/>
        <end position="727"/>
    </location>
</feature>
<dbReference type="PROSITE" id="PS50157">
    <property type="entry name" value="ZINC_FINGER_C2H2_2"/>
    <property type="match status" value="1"/>
</dbReference>
<dbReference type="CDD" id="cd00041">
    <property type="entry name" value="CUB"/>
    <property type="match status" value="5"/>
</dbReference>
<feature type="binding site" evidence="11">
    <location>
        <position position="906"/>
    </location>
    <ligand>
        <name>Zn(2+)</name>
        <dbReference type="ChEBI" id="CHEBI:29105"/>
        <note>catalytic</note>
    </ligand>
</feature>
<dbReference type="eggNOG" id="KOG3714">
    <property type="taxonomic scope" value="Eukaryota"/>
</dbReference>
<dbReference type="InterPro" id="IPR034036">
    <property type="entry name" value="ZnMP_TLD/BMP1"/>
</dbReference>
<dbReference type="SUPFAM" id="SSF57184">
    <property type="entry name" value="Growth factor receptor domain"/>
    <property type="match status" value="1"/>
</dbReference>
<feature type="compositionally biased region" description="Polar residues" evidence="13">
    <location>
        <begin position="355"/>
        <end position="370"/>
    </location>
</feature>
<evidence type="ECO:0000256" key="4">
    <source>
        <dbReference type="ARBA" id="ARBA00022737"/>
    </source>
</evidence>
<dbReference type="PROSITE" id="PS01186">
    <property type="entry name" value="EGF_2"/>
    <property type="match status" value="2"/>
</dbReference>
<evidence type="ECO:0000259" key="16">
    <source>
        <dbReference type="PROSITE" id="PS50026"/>
    </source>
</evidence>
<feature type="compositionally biased region" description="Polar residues" evidence="13">
    <location>
        <begin position="212"/>
        <end position="221"/>
    </location>
</feature>
<dbReference type="Gene3D" id="2.60.120.290">
    <property type="entry name" value="Spermadhesin, CUB domain"/>
    <property type="match status" value="5"/>
</dbReference>
<dbReference type="InterPro" id="IPR000859">
    <property type="entry name" value="CUB_dom"/>
</dbReference>
<dbReference type="EC" id="3.4.24.-" evidence="12"/>
<dbReference type="SUPFAM" id="SSF55486">
    <property type="entry name" value="Metalloproteases ('zincins'), catalytic domain"/>
    <property type="match status" value="1"/>
</dbReference>
<dbReference type="InterPro" id="IPR035914">
    <property type="entry name" value="Sperma_CUB_dom_sf"/>
</dbReference>
<keyword evidence="14" id="KW-0472">Membrane</keyword>
<evidence type="ECO:0000313" key="20">
    <source>
        <dbReference type="RefSeq" id="XP_005182121.2"/>
    </source>
</evidence>
<feature type="domain" description="EGF-like" evidence="16">
    <location>
        <begin position="1236"/>
        <end position="1276"/>
    </location>
</feature>
<keyword evidence="8 11" id="KW-1015">Disulfide bond</keyword>
<feature type="region of interest" description="Disordered" evidence="13">
    <location>
        <begin position="172"/>
        <end position="324"/>
    </location>
</feature>
<name>A0A9J7I1R7_MUSDO</name>
<feature type="domain" description="CUB" evidence="15">
    <location>
        <begin position="1440"/>
        <end position="1552"/>
    </location>
</feature>
<keyword evidence="7 11" id="KW-0482">Metalloprotease</keyword>
<keyword evidence="14" id="KW-1133">Transmembrane helix</keyword>
<evidence type="ECO:0000256" key="11">
    <source>
        <dbReference type="PROSITE-ProRule" id="PRU01211"/>
    </source>
</evidence>
<dbReference type="VEuPathDB" id="VectorBase:MDOMA2_006874"/>
<dbReference type="PROSITE" id="PS01180">
    <property type="entry name" value="CUB"/>
    <property type="match status" value="5"/>
</dbReference>
<dbReference type="PROSITE" id="PS51864">
    <property type="entry name" value="ASTACIN"/>
    <property type="match status" value="1"/>
</dbReference>
<feature type="compositionally biased region" description="Basic and acidic residues" evidence="13">
    <location>
        <begin position="728"/>
        <end position="738"/>
    </location>
</feature>
<feature type="compositionally biased region" description="Basic residues" evidence="13">
    <location>
        <begin position="291"/>
        <end position="303"/>
    </location>
</feature>
<feature type="active site" evidence="11">
    <location>
        <position position="897"/>
    </location>
</feature>
<organism evidence="19 20">
    <name type="scientific">Musca domestica</name>
    <name type="common">House fly</name>
    <dbReference type="NCBI Taxonomy" id="7370"/>
    <lineage>
        <taxon>Eukaryota</taxon>
        <taxon>Metazoa</taxon>
        <taxon>Ecdysozoa</taxon>
        <taxon>Arthropoda</taxon>
        <taxon>Hexapoda</taxon>
        <taxon>Insecta</taxon>
        <taxon>Pterygota</taxon>
        <taxon>Neoptera</taxon>
        <taxon>Endopterygota</taxon>
        <taxon>Diptera</taxon>
        <taxon>Brachycera</taxon>
        <taxon>Muscomorpha</taxon>
        <taxon>Muscoidea</taxon>
        <taxon>Muscidae</taxon>
        <taxon>Musca</taxon>
    </lineage>
</organism>
<dbReference type="Pfam" id="PF00431">
    <property type="entry name" value="CUB"/>
    <property type="match status" value="5"/>
</dbReference>
<feature type="compositionally biased region" description="Basic and acidic residues" evidence="13">
    <location>
        <begin position="262"/>
        <end position="282"/>
    </location>
</feature>
<dbReference type="InterPro" id="IPR001881">
    <property type="entry name" value="EGF-like_Ca-bd_dom"/>
</dbReference>
<reference evidence="20 21" key="1">
    <citation type="submission" date="2025-05" db="UniProtKB">
        <authorList>
            <consortium name="RefSeq"/>
        </authorList>
    </citation>
    <scope>IDENTIFICATION</scope>
    <source>
        <strain evidence="20 21">Aabys</strain>
        <tissue evidence="20 21">Whole body</tissue>
    </source>
</reference>
<keyword evidence="3 11" id="KW-0479">Metal-binding</keyword>
<feature type="region of interest" description="Disordered" evidence="13">
    <location>
        <begin position="65"/>
        <end position="118"/>
    </location>
</feature>
<feature type="domain" description="EGF-like" evidence="16">
    <location>
        <begin position="1396"/>
        <end position="1436"/>
    </location>
</feature>
<sequence length="1737" mass="198478">MEKLKTHKYHLRRATTRAAHTQRRLVRHINLKNYAAFIIATIFVVITACVKSAHLNVNTLSLQSATGGVAPNLPSSSIRDGDDSATYSMPTSIPPPPPAANSSSSLPSSSSSASSSSLSLSELEQIPLTILELQESPGQQHPHQQQPAYQSQPQHLPLLDTATATRNALNTAAIEDDANTLRLTPKQDKTLDEEEAEEEEQQQRKEEDEYFSLQNIQSSIKEGQRQQQQHHHQSHPHSGHQYRHKHHQHQHQHQRRPRPQHHHEEPPQAEQLKYHNESPEHKHNLHQQQPPHHHHHQHQHHHYQSQQEFVEQQQQQQSSLLSEEGVVDHNNQPLAQDEIPIITERNHHPHYPHQEAQNIGGNDRNSNQAPWNGHSYRSRFSIEDLLHTKFEKKISNDIYMDPCKAGGFMGDIALPDMEYDDGYPLVAYTQMWEEPMQADAPINDAPSKYNETFQKEMEILKQEVYNEGLQVEEEGLTDIIRRKTKLPSNKPDLNNDNSESFANELLKPKTHPSYENINYKNDVISSEDHEPRKYSINIPSKFSAMGKDDLLTEKPDKTFNTSLEKLENILTNGNEKSQIEEEKYNKSSVGLGNRNVDQRKIQSNTKDIELDTGNNFVSERKVVILPTAVPAQRSTLPNVYSNAGGNGMKLDDIQELKGSSTIIKRRNRRGRKNRRSNTNSRSDYNLRMQQLREELTRPVGEEKKPHHRQHHSHQHHLVTKPEQKHHRQEHDSIKKYSEKISNNFTDNESLNEEMRYSKLSDIFLDMDSEPERKHKPNIVPAYEAEEEDEFSFVREHRRLPRAVTAKKERVWDYGVIPYEIDGNFSGLHKALFKQAMRHWENSTCIKFVEREPELHPNYIVFTIRGCGCCSFVGKRGNGPQAISIGRNCDKFGIVVHELGHVVGFWHEHTRPDREKHVIIEHNNIMKGQDYNFNKLTPDEVDSLGMAYDYDSIMHYARNTFSKGTYLDTILPIEVKGRKRPEIGQRLRLSVGDIAQANLLYKCPKCGRTFQDNTGIFASPSYHTAGALTNETEHCEWRITATHGERVVLKLENLNIFKSENCQSDYLEIRDGYWHQSPLIARFCGKVSSEILKTVSSRMLLTYVNTHRAEGYRGFKAEFDVVCGGELNIDDNEGRLESPNYPLEYLPNKECIWKITVPKGYQVALKFQSFEVENHDSCVYDFVEVRDGPTQESPLIGVFCGYKPPPNMKSTGDTMFVKFVSDTSVQKPGFSATFMKEVDECETQNHGCEHECINTLGGYECACHIGYELHSDKKHCEDACGGVIEYPNGTITSPSFPDKYPFLKDCIWEIIAPPKHKISLNFTHFDLEGATHHQSECGYDKVTIYSKLSENKLKKIGTYCGSSIPPTATSEGNALRVEFHSDKSIQKSGFAAVFFTDIDECSINNGGCQHECRNTIGSYVCSCHNGYSLHENGHDCKEGECKHEISAPFGTIYSPNYPDLYPPNADCVWHFSTTPGHRIKLIFNEFKVESHQECAYDNVAIYDGDSESSSLLGRFCGEKIPYPISSSTNQLYMVLKTDKNKQHSGFTAVHSTSCGGYLRATNQIQQFYSHSRFGNLNYETNMDCEWTIQAPPNSYVNLIFLTFDLESSENCTYDYVQVFSGMEDTSGPMYGQYCGNTIPQDIISLTDSLLVRFKTDSSVDYKGFSASYVAVNPFDNSEEDEEEGNSYSAEIATAFPGALRPIYKEDISKETDDYNEFNENQLLINNQYYGRNRYQNRY</sequence>
<evidence type="ECO:0000256" key="8">
    <source>
        <dbReference type="ARBA" id="ARBA00023157"/>
    </source>
</evidence>
<evidence type="ECO:0000313" key="19">
    <source>
        <dbReference type="Proteomes" id="UP001652621"/>
    </source>
</evidence>